<dbReference type="GO" id="GO:0016746">
    <property type="term" value="F:acyltransferase activity"/>
    <property type="evidence" value="ECO:0007669"/>
    <property type="project" value="UniProtKB-KW"/>
</dbReference>
<feature type="domain" description="Poly-beta-hydroxybutyrate polymerase N-terminal" evidence="5">
    <location>
        <begin position="59"/>
        <end position="100"/>
    </location>
</feature>
<dbReference type="Proteomes" id="UP000019184">
    <property type="component" value="Unassembled WGS sequence"/>
</dbReference>
<reference evidence="6 7" key="1">
    <citation type="journal article" date="2014" name="ISME J.">
        <title>Candidatus Competibacter-lineage genomes retrieved from metagenomes reveal functional metabolic diversity.</title>
        <authorList>
            <person name="McIlroy S.J."/>
            <person name="Albertsen M."/>
            <person name="Andresen E.K."/>
            <person name="Saunders A.M."/>
            <person name="Kristiansen R."/>
            <person name="Stokholm-Bjerregaard M."/>
            <person name="Nielsen K.L."/>
            <person name="Nielsen P.H."/>
        </authorList>
    </citation>
    <scope>NUCLEOTIDE SEQUENCE [LARGE SCALE GENOMIC DNA]</scope>
    <source>
        <strain evidence="6 7">Run_B_J11</strain>
    </source>
</reference>
<dbReference type="EMBL" id="CBTK010000016">
    <property type="protein sequence ID" value="CDH43265.1"/>
    <property type="molecule type" value="Genomic_DNA"/>
</dbReference>
<name>A0A7U7G827_9GAMM</name>
<feature type="region of interest" description="Disordered" evidence="3">
    <location>
        <begin position="1"/>
        <end position="42"/>
    </location>
</feature>
<dbReference type="Pfam" id="PF12551">
    <property type="entry name" value="PHBC_N"/>
    <property type="match status" value="1"/>
</dbReference>
<evidence type="ECO:0000313" key="6">
    <source>
        <dbReference type="EMBL" id="CDH43265.1"/>
    </source>
</evidence>
<dbReference type="InterPro" id="IPR029058">
    <property type="entry name" value="AB_hydrolase_fold"/>
</dbReference>
<proteinExistence type="predicted"/>
<evidence type="ECO:0000256" key="1">
    <source>
        <dbReference type="ARBA" id="ARBA00022679"/>
    </source>
</evidence>
<evidence type="ECO:0000259" key="5">
    <source>
        <dbReference type="Pfam" id="PF12551"/>
    </source>
</evidence>
<dbReference type="AlphaFoldDB" id="A0A7U7G827"/>
<comment type="caution">
    <text evidence="6">The sequence shown here is derived from an EMBL/GenBank/DDBJ whole genome shotgun (WGS) entry which is preliminary data.</text>
</comment>
<dbReference type="OrthoDB" id="7208816at2"/>
<evidence type="ECO:0000259" key="4">
    <source>
        <dbReference type="Pfam" id="PF07167"/>
    </source>
</evidence>
<dbReference type="PANTHER" id="PTHR36837">
    <property type="entry name" value="POLY(3-HYDROXYALKANOATE) POLYMERASE SUBUNIT PHAC"/>
    <property type="match status" value="1"/>
</dbReference>
<dbReference type="SUPFAM" id="SSF53474">
    <property type="entry name" value="alpha/beta-Hydrolases"/>
    <property type="match status" value="1"/>
</dbReference>
<gene>
    <name evidence="6" type="ORF">BN874_1120005</name>
</gene>
<dbReference type="GO" id="GO:0042619">
    <property type="term" value="P:poly-hydroxybutyrate biosynthetic process"/>
    <property type="evidence" value="ECO:0007669"/>
    <property type="project" value="InterPro"/>
</dbReference>
<evidence type="ECO:0000256" key="2">
    <source>
        <dbReference type="ARBA" id="ARBA00023315"/>
    </source>
</evidence>
<feature type="domain" description="Poly-beta-hydroxybutyrate polymerase N-terminal" evidence="4">
    <location>
        <begin position="137"/>
        <end position="307"/>
    </location>
</feature>
<keyword evidence="7" id="KW-1185">Reference proteome</keyword>
<dbReference type="RefSeq" id="WP_081756047.1">
    <property type="nucleotide sequence ID" value="NZ_CBTK010000016.1"/>
</dbReference>
<organism evidence="6 7">
    <name type="scientific">Candidatus Contendobacter odensis Run_B_J11</name>
    <dbReference type="NCBI Taxonomy" id="1400861"/>
    <lineage>
        <taxon>Bacteria</taxon>
        <taxon>Pseudomonadati</taxon>
        <taxon>Pseudomonadota</taxon>
        <taxon>Gammaproteobacteria</taxon>
        <taxon>Candidatus Competibacteraceae</taxon>
        <taxon>Candidatus Contendibacter</taxon>
    </lineage>
</organism>
<keyword evidence="1 6" id="KW-0808">Transferase</keyword>
<dbReference type="Pfam" id="PF07167">
    <property type="entry name" value="PhaC_N"/>
    <property type="match status" value="1"/>
</dbReference>
<dbReference type="InterPro" id="IPR010941">
    <property type="entry name" value="PhaC_N"/>
</dbReference>
<dbReference type="Gene3D" id="3.40.50.1820">
    <property type="entry name" value="alpha/beta hydrolase"/>
    <property type="match status" value="1"/>
</dbReference>
<evidence type="ECO:0000256" key="3">
    <source>
        <dbReference type="SAM" id="MobiDB-lite"/>
    </source>
</evidence>
<keyword evidence="2 6" id="KW-0012">Acyltransferase</keyword>
<protein>
    <submittedName>
        <fullName evidence="6">Polyhydroxyalkanoate synthase</fullName>
        <ecNumber evidence="6">2.3.1.-</ecNumber>
    </submittedName>
</protein>
<sequence>MQKLNETVPSASASAEPVSVKPSAVPKSSVSRPVIAESGQTSSAHRAYGIERSLLGTHIPETIDRVVSANLARGTGGISPAVLSMAYLDWLMHLGMAPGKQALLNEKAVRKMVRLALYAFKSSQNPDTSPCIDPLHQDHRFDGEGWRQWPYNLIYQSFLLTQQWWYNATTGNRGVNKQNEAIVSFVTRQILDMFSPSNSLLTNPEILKATMEEGGQNLVRGWTNFMADMECYVAGKRLNNDVEQFVVGRDVAVTPGKVIFRNHLIELIQYQPTTAQVYAEPVLIVPAWIMKYYILDLSPHNSMIKYLVEKGHTVFMISWKNPMAEDRDLGLEDYRQHGVMMALEAISTLLPGRKIHTVGYCLGGTLLTIVAAAMARDGDHRIKTITLFAAQTDFTEAGELLLFINESQVAFLEDMMWDQGYLDADQMVGAFQLLRSNDLIWSRLVHDYLLGQRQSLNDLMAWNADQTRMPYRMHSEYLRHIFLGNELATGHYKVNGRSIAITDIRAPIFTVATEQDHVAPWRSVYKINLLADADEVTFLLTSGGHNAGIVSEPGHHHRSYQMATRSDQDRYVDPETWQATTPKQQGSWWPTWQLWLVQHSADHQVQPPPLGVSEKGLYPICDAPGMYVLQR</sequence>
<dbReference type="InterPro" id="IPR051321">
    <property type="entry name" value="PHA/PHB_synthase"/>
</dbReference>
<feature type="compositionally biased region" description="Low complexity" evidence="3">
    <location>
        <begin position="8"/>
        <end position="31"/>
    </location>
</feature>
<dbReference type="PANTHER" id="PTHR36837:SF5">
    <property type="entry name" value="POLY-3-HYDROXYBUTYRATE SYNTHASE"/>
    <property type="match status" value="1"/>
</dbReference>
<evidence type="ECO:0000313" key="7">
    <source>
        <dbReference type="Proteomes" id="UP000019184"/>
    </source>
</evidence>
<accession>A0A7U7G827</accession>
<dbReference type="EC" id="2.3.1.-" evidence="6"/>
<dbReference type="InterPro" id="IPR022211">
    <property type="entry name" value="PHBC_N"/>
</dbReference>